<name>A0A2I0BH56_9ASPA</name>
<proteinExistence type="predicted"/>
<organism evidence="1 2">
    <name type="scientific">Apostasia shenzhenica</name>
    <dbReference type="NCBI Taxonomy" id="1088818"/>
    <lineage>
        <taxon>Eukaryota</taxon>
        <taxon>Viridiplantae</taxon>
        <taxon>Streptophyta</taxon>
        <taxon>Embryophyta</taxon>
        <taxon>Tracheophyta</taxon>
        <taxon>Spermatophyta</taxon>
        <taxon>Magnoliopsida</taxon>
        <taxon>Liliopsida</taxon>
        <taxon>Asparagales</taxon>
        <taxon>Orchidaceae</taxon>
        <taxon>Apostasioideae</taxon>
        <taxon>Apostasia</taxon>
    </lineage>
</organism>
<dbReference type="EMBL" id="KZ451883">
    <property type="protein sequence ID" value="PKA67137.1"/>
    <property type="molecule type" value="Genomic_DNA"/>
</dbReference>
<protein>
    <submittedName>
        <fullName evidence="1">Uncharacterized protein</fullName>
    </submittedName>
</protein>
<keyword evidence="2" id="KW-1185">Reference proteome</keyword>
<gene>
    <name evidence="1" type="ORF">AXF42_Ash004629</name>
</gene>
<evidence type="ECO:0000313" key="2">
    <source>
        <dbReference type="Proteomes" id="UP000236161"/>
    </source>
</evidence>
<reference evidence="1 2" key="1">
    <citation type="journal article" date="2017" name="Nature">
        <title>The Apostasia genome and the evolution of orchids.</title>
        <authorList>
            <person name="Zhang G.Q."/>
            <person name="Liu K.W."/>
            <person name="Li Z."/>
            <person name="Lohaus R."/>
            <person name="Hsiao Y.Y."/>
            <person name="Niu S.C."/>
            <person name="Wang J.Y."/>
            <person name="Lin Y.C."/>
            <person name="Xu Q."/>
            <person name="Chen L.J."/>
            <person name="Yoshida K."/>
            <person name="Fujiwara S."/>
            <person name="Wang Z.W."/>
            <person name="Zhang Y.Q."/>
            <person name="Mitsuda N."/>
            <person name="Wang M."/>
            <person name="Liu G.H."/>
            <person name="Pecoraro L."/>
            <person name="Huang H.X."/>
            <person name="Xiao X.J."/>
            <person name="Lin M."/>
            <person name="Wu X.Y."/>
            <person name="Wu W.L."/>
            <person name="Chen Y.Y."/>
            <person name="Chang S.B."/>
            <person name="Sakamoto S."/>
            <person name="Ohme-Takagi M."/>
            <person name="Yagi M."/>
            <person name="Zeng S.J."/>
            <person name="Shen C.Y."/>
            <person name="Yeh C.M."/>
            <person name="Luo Y.B."/>
            <person name="Tsai W.C."/>
            <person name="Van de Peer Y."/>
            <person name="Liu Z.J."/>
        </authorList>
    </citation>
    <scope>NUCLEOTIDE SEQUENCE [LARGE SCALE GENOMIC DNA]</scope>
    <source>
        <strain evidence="2">cv. Shenzhen</strain>
        <tissue evidence="1">Stem</tissue>
    </source>
</reference>
<sequence>MPVSAEKAETKRCDAASAFTFMLTAFSSSLTHRLIGRAKSTLRVSFSYFLISRHADSPMTR</sequence>
<evidence type="ECO:0000313" key="1">
    <source>
        <dbReference type="EMBL" id="PKA67137.1"/>
    </source>
</evidence>
<accession>A0A2I0BH56</accession>
<dbReference type="AlphaFoldDB" id="A0A2I0BH56"/>
<dbReference type="Proteomes" id="UP000236161">
    <property type="component" value="Unassembled WGS sequence"/>
</dbReference>